<name>A0AA89B2U8_9ASTE</name>
<evidence type="ECO:0000256" key="10">
    <source>
        <dbReference type="ARBA" id="ARBA00048679"/>
    </source>
</evidence>
<accession>A0AA89B2U8</accession>
<evidence type="ECO:0000259" key="15">
    <source>
        <dbReference type="PROSITE" id="PS50948"/>
    </source>
</evidence>
<dbReference type="InterPro" id="IPR000858">
    <property type="entry name" value="S_locus_glycoprot_dom"/>
</dbReference>
<evidence type="ECO:0000259" key="14">
    <source>
        <dbReference type="PROSITE" id="PS50026"/>
    </source>
</evidence>
<dbReference type="EMBL" id="JAVXUP010000639">
    <property type="protein sequence ID" value="KAK3023713.1"/>
    <property type="molecule type" value="Genomic_DNA"/>
</dbReference>
<dbReference type="EC" id="2.7.11.1" evidence="2"/>
<evidence type="ECO:0000256" key="3">
    <source>
        <dbReference type="ARBA" id="ARBA00022692"/>
    </source>
</evidence>
<dbReference type="SUPFAM" id="SSF56112">
    <property type="entry name" value="Protein kinase-like (PK-like)"/>
    <property type="match status" value="1"/>
</dbReference>
<dbReference type="Gene3D" id="3.30.200.20">
    <property type="entry name" value="Phosphorylase Kinase, domain 1"/>
    <property type="match status" value="1"/>
</dbReference>
<evidence type="ECO:0000256" key="5">
    <source>
        <dbReference type="ARBA" id="ARBA00022989"/>
    </source>
</evidence>
<feature type="non-terminal residue" evidence="16">
    <location>
        <position position="1"/>
    </location>
</feature>
<keyword evidence="5 13" id="KW-1133">Transmembrane helix</keyword>
<dbReference type="PROSITE" id="PS50948">
    <property type="entry name" value="PAN"/>
    <property type="match status" value="2"/>
</dbReference>
<keyword evidence="17" id="KW-1185">Reference proteome</keyword>
<sequence>SDGNSFLWESFDDMSDTLLPGMKLGWDLQINLNRFMRSWKSSDDPSDGDFSFSLDPPESPQLVLRRGSQKQYRWGPFDGKGFSGSNELRANPVFQPLFVYNADEVYYEFQQQDESVLLRFQVTPLGLVQYFTWRLGSSTEWSMMVTLNRDYCDSYGMCGPYGNCYSDDPNCRCIDGFTPTSPQDWKLVDWKDGCTRKYELNCSNRDGFVRYTGLKLPDNSTVWPNFSQSPETCRAECLRTCGCMAYANIDVHGNGSRCVVWLGQLIDMRSFPNGGEELYIRMAHAELGTTAGDLNALQQPCGTKKAEEQFKDNNPGDRLDCQKHIRRHNPELHTSGKSSGGGFRFGFVPNACHLSRKAIASAKRKKLAVKISVIVILTAIGMLLFSVVGWYIHHIRAKRKALAYIPYDNPEEESHPDDNLKLPLFHLDTIVVATDNFSYEKKIGQGGFGAVYKNPSPVDNLHNELSLVTLQYQGLGIGSDEIAYTMSIWTVPRPSGTVHNPVLQLLDSGNLVVRDGNNNSDKCYLWESFDYPCDTLLPGMKLGWDYKSSLKRVMTSWKTNDDPVNGDFSLSLELLNQSPELVLLGKNSAVQSRWGPWDGQQFSGSHDFESNPVFRTMFVSNADEFYIGFEGLDKSILYRFVVSPWGNIEFLKWKNHTNEWIQILTLNKDSCDRYGSCGPYGICYNDDPSCRCLQGFAPSSPQDWARLDCTGGCNRKHKLNCSDADGFVKYEGLKLPDNSTVWKDLSPAECVEKCLMECACMAYTNLDVYGNGSQCVVWLADLVDIRILGDGGHELYIRMGRNELESITSSKREKEVMLIVVSLLSTICATLVLALAIRYITLVMQANRRATIQGNIPYQESTGNQHEDMEIQLYNMDTISTATNNFASFNKVGQGGFGSVYKAWKLWNEGNPLELMDPVLELTYNEDVMIQCIQVGLLCVQQRADDRPTMASVVSMLRSESASLPEPQQPGFFNGRSTMWMGSSSCGQTPETSNGVTVSTMSGR</sequence>
<evidence type="ECO:0000313" key="16">
    <source>
        <dbReference type="EMBL" id="KAK3023713.1"/>
    </source>
</evidence>
<dbReference type="CDD" id="cd01098">
    <property type="entry name" value="PAN_AP_plant"/>
    <property type="match status" value="2"/>
</dbReference>
<gene>
    <name evidence="16" type="ORF">RJ639_042723</name>
</gene>
<proteinExistence type="predicted"/>
<evidence type="ECO:0000256" key="11">
    <source>
        <dbReference type="PROSITE-ProRule" id="PRU00076"/>
    </source>
</evidence>
<keyword evidence="11" id="KW-0245">EGF-like domain</keyword>
<dbReference type="InterPro" id="IPR000742">
    <property type="entry name" value="EGF"/>
</dbReference>
<dbReference type="GO" id="GO:0048544">
    <property type="term" value="P:recognition of pollen"/>
    <property type="evidence" value="ECO:0007669"/>
    <property type="project" value="InterPro"/>
</dbReference>
<reference evidence="16" key="1">
    <citation type="submission" date="2022-12" db="EMBL/GenBank/DDBJ databases">
        <title>Draft genome assemblies for two species of Escallonia (Escalloniales).</title>
        <authorList>
            <person name="Chanderbali A."/>
            <person name="Dervinis C."/>
            <person name="Anghel I."/>
            <person name="Soltis D."/>
            <person name="Soltis P."/>
            <person name="Zapata F."/>
        </authorList>
    </citation>
    <scope>NUCLEOTIDE SEQUENCE</scope>
    <source>
        <strain evidence="16">UCBG64.0493</strain>
        <tissue evidence="16">Leaf</tissue>
    </source>
</reference>
<feature type="region of interest" description="Disordered" evidence="12">
    <location>
        <begin position="984"/>
        <end position="1004"/>
    </location>
</feature>
<dbReference type="Pfam" id="PF00954">
    <property type="entry name" value="S_locus_glycop"/>
    <property type="match status" value="2"/>
</dbReference>
<dbReference type="Pfam" id="PF08276">
    <property type="entry name" value="PAN_2"/>
    <property type="match status" value="2"/>
</dbReference>
<evidence type="ECO:0000256" key="2">
    <source>
        <dbReference type="ARBA" id="ARBA00012513"/>
    </source>
</evidence>
<comment type="catalytic activity">
    <reaction evidence="9">
        <text>L-threonyl-[protein] + ATP = O-phospho-L-threonyl-[protein] + ADP + H(+)</text>
        <dbReference type="Rhea" id="RHEA:46608"/>
        <dbReference type="Rhea" id="RHEA-COMP:11060"/>
        <dbReference type="Rhea" id="RHEA-COMP:11605"/>
        <dbReference type="ChEBI" id="CHEBI:15378"/>
        <dbReference type="ChEBI" id="CHEBI:30013"/>
        <dbReference type="ChEBI" id="CHEBI:30616"/>
        <dbReference type="ChEBI" id="CHEBI:61977"/>
        <dbReference type="ChEBI" id="CHEBI:456216"/>
        <dbReference type="EC" id="2.7.11.1"/>
    </reaction>
</comment>
<dbReference type="InterPro" id="IPR001480">
    <property type="entry name" value="Bulb-type_lectin_dom"/>
</dbReference>
<evidence type="ECO:0000256" key="4">
    <source>
        <dbReference type="ARBA" id="ARBA00022729"/>
    </source>
</evidence>
<keyword evidence="3 13" id="KW-0812">Transmembrane</keyword>
<dbReference type="PANTHER" id="PTHR32444:SF185">
    <property type="entry name" value="RECEPTOR-LIKE SERINE_THREONINE-PROTEIN KINASE"/>
    <property type="match status" value="1"/>
</dbReference>
<feature type="transmembrane region" description="Helical" evidence="13">
    <location>
        <begin position="367"/>
        <end position="392"/>
    </location>
</feature>
<protein>
    <recommendedName>
        <fullName evidence="2">non-specific serine/threonine protein kinase</fullName>
        <ecNumber evidence="2">2.7.11.1</ecNumber>
    </recommendedName>
</protein>
<dbReference type="Gene3D" id="1.10.510.10">
    <property type="entry name" value="Transferase(Phosphotransferase) domain 1"/>
    <property type="match status" value="1"/>
</dbReference>
<dbReference type="PANTHER" id="PTHR32444">
    <property type="entry name" value="BULB-TYPE LECTIN DOMAIN-CONTAINING PROTEIN"/>
    <property type="match status" value="1"/>
</dbReference>
<evidence type="ECO:0000313" key="17">
    <source>
        <dbReference type="Proteomes" id="UP001188597"/>
    </source>
</evidence>
<dbReference type="InterPro" id="IPR011009">
    <property type="entry name" value="Kinase-like_dom_sf"/>
</dbReference>
<feature type="domain" description="EGF-like" evidence="14">
    <location>
        <begin position="667"/>
        <end position="702"/>
    </location>
</feature>
<feature type="domain" description="Apple" evidence="15">
    <location>
        <begin position="202"/>
        <end position="283"/>
    </location>
</feature>
<evidence type="ECO:0000256" key="8">
    <source>
        <dbReference type="ARBA" id="ARBA00023180"/>
    </source>
</evidence>
<dbReference type="Pfam" id="PF11883">
    <property type="entry name" value="DUF3403"/>
    <property type="match status" value="1"/>
</dbReference>
<dbReference type="AlphaFoldDB" id="A0AA89B2U8"/>
<dbReference type="InterPro" id="IPR036426">
    <property type="entry name" value="Bulb-type_lectin_dom_sf"/>
</dbReference>
<keyword evidence="6 13" id="KW-0472">Membrane</keyword>
<dbReference type="InterPro" id="IPR021820">
    <property type="entry name" value="S-locus_recpt_kinase_C"/>
</dbReference>
<comment type="caution">
    <text evidence="11">Lacks conserved residue(s) required for the propagation of feature annotation.</text>
</comment>
<dbReference type="GO" id="GO:0016020">
    <property type="term" value="C:membrane"/>
    <property type="evidence" value="ECO:0007669"/>
    <property type="project" value="UniProtKB-SubCell"/>
</dbReference>
<dbReference type="GO" id="GO:0004674">
    <property type="term" value="F:protein serine/threonine kinase activity"/>
    <property type="evidence" value="ECO:0007669"/>
    <property type="project" value="UniProtKB-EC"/>
</dbReference>
<dbReference type="SUPFAM" id="SSF51110">
    <property type="entry name" value="alpha-D-mannose-specific plant lectins"/>
    <property type="match status" value="2"/>
</dbReference>
<evidence type="ECO:0000256" key="12">
    <source>
        <dbReference type="SAM" id="MobiDB-lite"/>
    </source>
</evidence>
<dbReference type="Pfam" id="PF01453">
    <property type="entry name" value="B_lectin"/>
    <property type="match status" value="2"/>
</dbReference>
<dbReference type="InterPro" id="IPR003609">
    <property type="entry name" value="Pan_app"/>
</dbReference>
<comment type="caution">
    <text evidence="16">The sequence shown here is derived from an EMBL/GenBank/DDBJ whole genome shotgun (WGS) entry which is preliminary data.</text>
</comment>
<keyword evidence="4" id="KW-0732">Signal</keyword>
<evidence type="ECO:0000256" key="6">
    <source>
        <dbReference type="ARBA" id="ARBA00023136"/>
    </source>
</evidence>
<feature type="domain" description="EGF-like" evidence="14">
    <location>
        <begin position="148"/>
        <end position="183"/>
    </location>
</feature>
<organism evidence="16 17">
    <name type="scientific">Escallonia herrerae</name>
    <dbReference type="NCBI Taxonomy" id="1293975"/>
    <lineage>
        <taxon>Eukaryota</taxon>
        <taxon>Viridiplantae</taxon>
        <taxon>Streptophyta</taxon>
        <taxon>Embryophyta</taxon>
        <taxon>Tracheophyta</taxon>
        <taxon>Spermatophyta</taxon>
        <taxon>Magnoliopsida</taxon>
        <taxon>eudicotyledons</taxon>
        <taxon>Gunneridae</taxon>
        <taxon>Pentapetalae</taxon>
        <taxon>asterids</taxon>
        <taxon>campanulids</taxon>
        <taxon>Escalloniales</taxon>
        <taxon>Escalloniaceae</taxon>
        <taxon>Escallonia</taxon>
    </lineage>
</organism>
<feature type="domain" description="Apple" evidence="15">
    <location>
        <begin position="721"/>
        <end position="800"/>
    </location>
</feature>
<dbReference type="SMART" id="SM00473">
    <property type="entry name" value="PAN_AP"/>
    <property type="match status" value="2"/>
</dbReference>
<keyword evidence="8" id="KW-0325">Glycoprotein</keyword>
<evidence type="ECO:0000256" key="9">
    <source>
        <dbReference type="ARBA" id="ARBA00047899"/>
    </source>
</evidence>
<evidence type="ECO:0000256" key="13">
    <source>
        <dbReference type="SAM" id="Phobius"/>
    </source>
</evidence>
<evidence type="ECO:0000256" key="1">
    <source>
        <dbReference type="ARBA" id="ARBA00004167"/>
    </source>
</evidence>
<feature type="transmembrane region" description="Helical" evidence="13">
    <location>
        <begin position="816"/>
        <end position="840"/>
    </location>
</feature>
<comment type="catalytic activity">
    <reaction evidence="10">
        <text>L-seryl-[protein] + ATP = O-phospho-L-seryl-[protein] + ADP + H(+)</text>
        <dbReference type="Rhea" id="RHEA:17989"/>
        <dbReference type="Rhea" id="RHEA-COMP:9863"/>
        <dbReference type="Rhea" id="RHEA-COMP:11604"/>
        <dbReference type="ChEBI" id="CHEBI:15378"/>
        <dbReference type="ChEBI" id="CHEBI:29999"/>
        <dbReference type="ChEBI" id="CHEBI:30616"/>
        <dbReference type="ChEBI" id="CHEBI:83421"/>
        <dbReference type="ChEBI" id="CHEBI:456216"/>
        <dbReference type="EC" id="2.7.11.1"/>
    </reaction>
</comment>
<comment type="subcellular location">
    <subcellularLocation>
        <location evidence="1">Membrane</location>
        <topology evidence="1">Single-pass membrane protein</topology>
    </subcellularLocation>
</comment>
<dbReference type="PROSITE" id="PS50026">
    <property type="entry name" value="EGF_3"/>
    <property type="match status" value="2"/>
</dbReference>
<evidence type="ECO:0000256" key="7">
    <source>
        <dbReference type="ARBA" id="ARBA00023157"/>
    </source>
</evidence>
<dbReference type="Proteomes" id="UP001188597">
    <property type="component" value="Unassembled WGS sequence"/>
</dbReference>
<keyword evidence="7" id="KW-1015">Disulfide bond</keyword>